<dbReference type="SMART" id="SM01230">
    <property type="entry name" value="Gln-synt_C"/>
    <property type="match status" value="1"/>
</dbReference>
<dbReference type="AlphaFoldDB" id="U5VUH7"/>
<evidence type="ECO:0000256" key="12">
    <source>
        <dbReference type="RuleBase" id="RU004356"/>
    </source>
</evidence>
<dbReference type="RefSeq" id="WP_023360378.1">
    <property type="nucleotide sequence ID" value="NC_022657.1"/>
</dbReference>
<dbReference type="PANTHER" id="PTHR20852:SF57">
    <property type="entry name" value="GLUTAMINE SYNTHETASE 2 CYTOPLASMIC"/>
    <property type="match status" value="1"/>
</dbReference>
<dbReference type="STRING" id="1246995.AFR_10915"/>
<dbReference type="PANTHER" id="PTHR20852">
    <property type="entry name" value="GLUTAMINE SYNTHETASE"/>
    <property type="match status" value="1"/>
</dbReference>
<dbReference type="SUPFAM" id="SSF54368">
    <property type="entry name" value="Glutamine synthetase, N-terminal domain"/>
    <property type="match status" value="1"/>
</dbReference>
<dbReference type="GO" id="GO:0006542">
    <property type="term" value="P:glutamine biosynthetic process"/>
    <property type="evidence" value="ECO:0007669"/>
    <property type="project" value="InterPro"/>
</dbReference>
<proteinExistence type="inferred from homology"/>
<dbReference type="PROSITE" id="PS51986">
    <property type="entry name" value="GS_BETA_GRASP"/>
    <property type="match status" value="1"/>
</dbReference>
<dbReference type="NCBIfam" id="NF041605">
    <property type="entry name" value="gln_syn_GlnII"/>
    <property type="match status" value="1"/>
</dbReference>
<dbReference type="Pfam" id="PF03951">
    <property type="entry name" value="Gln-synt_N"/>
    <property type="match status" value="1"/>
</dbReference>
<dbReference type="PROSITE" id="PS51987">
    <property type="entry name" value="GS_CATALYTIC"/>
    <property type="match status" value="1"/>
</dbReference>
<evidence type="ECO:0000256" key="9">
    <source>
        <dbReference type="ARBA" id="ARBA00049436"/>
    </source>
</evidence>
<dbReference type="FunFam" id="3.30.590.10:FF:000004">
    <property type="entry name" value="Glutamine synthetase"/>
    <property type="match status" value="1"/>
</dbReference>
<dbReference type="Gene3D" id="3.30.590.10">
    <property type="entry name" value="Glutamine synthetase/guanido kinase, catalytic domain"/>
    <property type="match status" value="1"/>
</dbReference>
<dbReference type="InterPro" id="IPR027303">
    <property type="entry name" value="Gln_synth_gly_rich_site"/>
</dbReference>
<evidence type="ECO:0000256" key="6">
    <source>
        <dbReference type="ARBA" id="ARBA00022741"/>
    </source>
</evidence>
<dbReference type="InterPro" id="IPR027302">
    <property type="entry name" value="Gln_synth_N_conserv_site"/>
</dbReference>
<comment type="catalytic activity">
    <reaction evidence="9 12">
        <text>L-glutamate + NH4(+) + ATP = L-glutamine + ADP + phosphate + H(+)</text>
        <dbReference type="Rhea" id="RHEA:16169"/>
        <dbReference type="ChEBI" id="CHEBI:15378"/>
        <dbReference type="ChEBI" id="CHEBI:28938"/>
        <dbReference type="ChEBI" id="CHEBI:29985"/>
        <dbReference type="ChEBI" id="CHEBI:30616"/>
        <dbReference type="ChEBI" id="CHEBI:43474"/>
        <dbReference type="ChEBI" id="CHEBI:58359"/>
        <dbReference type="ChEBI" id="CHEBI:456216"/>
        <dbReference type="EC" id="6.3.1.2"/>
    </reaction>
</comment>
<evidence type="ECO:0000259" key="14">
    <source>
        <dbReference type="PROSITE" id="PS51987"/>
    </source>
</evidence>
<dbReference type="GO" id="GO:0005524">
    <property type="term" value="F:ATP binding"/>
    <property type="evidence" value="ECO:0007669"/>
    <property type="project" value="UniProtKB-KW"/>
</dbReference>
<dbReference type="Gene3D" id="3.10.20.70">
    <property type="entry name" value="Glutamine synthetase, N-terminal domain"/>
    <property type="match status" value="1"/>
</dbReference>
<evidence type="ECO:0000256" key="3">
    <source>
        <dbReference type="ARBA" id="ARBA00012937"/>
    </source>
</evidence>
<keyword evidence="6 12" id="KW-0547">Nucleotide-binding</keyword>
<organism evidence="15 16">
    <name type="scientific">Actinoplanes friuliensis DSM 7358</name>
    <dbReference type="NCBI Taxonomy" id="1246995"/>
    <lineage>
        <taxon>Bacteria</taxon>
        <taxon>Bacillati</taxon>
        <taxon>Actinomycetota</taxon>
        <taxon>Actinomycetes</taxon>
        <taxon>Micromonosporales</taxon>
        <taxon>Micromonosporaceae</taxon>
        <taxon>Actinoplanes</taxon>
    </lineage>
</organism>
<evidence type="ECO:0000256" key="10">
    <source>
        <dbReference type="PROSITE-ProRule" id="PRU01330"/>
    </source>
</evidence>
<evidence type="ECO:0000256" key="11">
    <source>
        <dbReference type="RuleBase" id="RU000384"/>
    </source>
</evidence>
<keyword evidence="5 12" id="KW-0436">Ligase</keyword>
<dbReference type="EC" id="6.3.1.2" evidence="3 12"/>
<keyword evidence="7 12" id="KW-0067">ATP-binding</keyword>
<dbReference type="SUPFAM" id="SSF55931">
    <property type="entry name" value="Glutamine synthetase/guanido kinase"/>
    <property type="match status" value="1"/>
</dbReference>
<dbReference type="OrthoDB" id="9807095at2"/>
<evidence type="ECO:0000256" key="2">
    <source>
        <dbReference type="ARBA" id="ARBA00009897"/>
    </source>
</evidence>
<dbReference type="InterPro" id="IPR014746">
    <property type="entry name" value="Gln_synth/guanido_kin_cat_dom"/>
</dbReference>
<reference evidence="15 16" key="1">
    <citation type="journal article" date="2014" name="J. Biotechnol.">
        <title>Complete genome sequence of the actinobacterium Actinoplanes friuliensis HAG 010964, producer of the lipopeptide antibiotic friulimycin.</title>
        <authorList>
            <person name="Ruckert C."/>
            <person name="Szczepanowski R."/>
            <person name="Albersmeier A."/>
            <person name="Goesmann A."/>
            <person name="Fischer N."/>
            <person name="Steinkamper A."/>
            <person name="Puhler A."/>
            <person name="Biener R."/>
            <person name="Schwartz D."/>
            <person name="Kalinowski J."/>
        </authorList>
    </citation>
    <scope>NUCLEOTIDE SEQUENCE [LARGE SCALE GENOMIC DNA]</scope>
    <source>
        <strain evidence="15 16">DSM 7358</strain>
    </source>
</reference>
<comment type="subunit">
    <text evidence="8">Homooctamer and homotetramer.</text>
</comment>
<evidence type="ECO:0000313" key="16">
    <source>
        <dbReference type="Proteomes" id="UP000017746"/>
    </source>
</evidence>
<evidence type="ECO:0000313" key="15">
    <source>
        <dbReference type="EMBL" id="AGZ40472.1"/>
    </source>
</evidence>
<dbReference type="InterPro" id="IPR036651">
    <property type="entry name" value="Gln_synt_N_sf"/>
</dbReference>
<dbReference type="InterPro" id="IPR048091">
    <property type="entry name" value="Gln_syn_GlnII"/>
</dbReference>
<evidence type="ECO:0000256" key="7">
    <source>
        <dbReference type="ARBA" id="ARBA00022840"/>
    </source>
</evidence>
<dbReference type="InterPro" id="IPR050292">
    <property type="entry name" value="Glutamine_Synthetase"/>
</dbReference>
<dbReference type="EMBL" id="CP006272">
    <property type="protein sequence ID" value="AGZ40472.1"/>
    <property type="molecule type" value="Genomic_DNA"/>
</dbReference>
<dbReference type="Pfam" id="PF00120">
    <property type="entry name" value="Gln-synt_C"/>
    <property type="match status" value="1"/>
</dbReference>
<dbReference type="GO" id="GO:0005737">
    <property type="term" value="C:cytoplasm"/>
    <property type="evidence" value="ECO:0007669"/>
    <property type="project" value="TreeGrafter"/>
</dbReference>
<evidence type="ECO:0000256" key="5">
    <source>
        <dbReference type="ARBA" id="ARBA00022598"/>
    </source>
</evidence>
<feature type="domain" description="GS beta-grasp" evidence="13">
    <location>
        <begin position="3"/>
        <end position="82"/>
    </location>
</feature>
<comment type="similarity">
    <text evidence="2 10 11">Belongs to the glutamine synthetase family.</text>
</comment>
<dbReference type="PROSITE" id="PS00180">
    <property type="entry name" value="GLNA_1"/>
    <property type="match status" value="1"/>
</dbReference>
<dbReference type="PROSITE" id="PS00181">
    <property type="entry name" value="GLNA_ATP"/>
    <property type="match status" value="1"/>
</dbReference>
<name>U5VUH7_9ACTN</name>
<evidence type="ECO:0000256" key="8">
    <source>
        <dbReference type="ARBA" id="ARBA00038740"/>
    </source>
</evidence>
<comment type="function">
    <text evidence="1">Catalyzes the ATP-dependent biosynthesis of glutamine from glutamate and ammonia.</text>
</comment>
<dbReference type="KEGG" id="afs:AFR_10915"/>
<dbReference type="InterPro" id="IPR008146">
    <property type="entry name" value="Gln_synth_cat_dom"/>
</dbReference>
<accession>U5VUH7</accession>
<evidence type="ECO:0000256" key="1">
    <source>
        <dbReference type="ARBA" id="ARBA00003117"/>
    </source>
</evidence>
<dbReference type="HOGENOM" id="CLU_036762_1_1_11"/>
<keyword evidence="16" id="KW-1185">Reference proteome</keyword>
<dbReference type="eggNOG" id="COG0174">
    <property type="taxonomic scope" value="Bacteria"/>
</dbReference>
<evidence type="ECO:0000259" key="13">
    <source>
        <dbReference type="PROSITE" id="PS51986"/>
    </source>
</evidence>
<protein>
    <recommendedName>
        <fullName evidence="4 12">Glutamine synthetase</fullName>
        <ecNumber evidence="3 12">6.3.1.2</ecNumber>
    </recommendedName>
</protein>
<sequence length="337" mass="36629">MAYQAEYIWIDGTKPSPLLRNKTRIVADGKEPEIWGFDGSSTNQAPGENSDCVLRPVYTCPDPLRGGDNILVLCDVELTDFTPHPTNTRAACVAAAEKYADQEPMFGIEQEYTFFQNGRPLGWPENGFPAPQGPYYCGVGGEKMVGRDIIEAHTAACLKAGLSIEGTNAEVMMGQWEFQIGVLPAPMIGDQMWVARWLLHRIAEDFDVVVSFDAKPMPGDWNGAGAHTNFSTKATMAGYDAIVTACEALGRNALAHVENYGAGIKDRLTGAHETAAWDSFSWGASDRGASVRIPWAVEKAKKGWLEDRRPNANMDPYVVTGMIIETCCGALAEEASA</sequence>
<evidence type="ECO:0000256" key="4">
    <source>
        <dbReference type="ARBA" id="ARBA00021364"/>
    </source>
</evidence>
<dbReference type="GO" id="GO:0004356">
    <property type="term" value="F:glutamine synthetase activity"/>
    <property type="evidence" value="ECO:0007669"/>
    <property type="project" value="UniProtKB-EC"/>
</dbReference>
<feature type="domain" description="GS catalytic" evidence="14">
    <location>
        <begin position="88"/>
        <end position="337"/>
    </location>
</feature>
<dbReference type="PATRIC" id="fig|1246995.3.peg.2223"/>
<dbReference type="InterPro" id="IPR008147">
    <property type="entry name" value="Gln_synt_N"/>
</dbReference>
<dbReference type="Proteomes" id="UP000017746">
    <property type="component" value="Chromosome"/>
</dbReference>
<gene>
    <name evidence="15" type="ORF">AFR_10915</name>
</gene>